<dbReference type="Proteomes" id="UP001295740">
    <property type="component" value="Unassembled WGS sequence"/>
</dbReference>
<keyword evidence="1" id="KW-0732">Signal</keyword>
<gene>
    <name evidence="2" type="ORF">KHLLAP_LOCUS4465</name>
</gene>
<protein>
    <submittedName>
        <fullName evidence="2">Uu.00g113910.m01.CDS01</fullName>
    </submittedName>
</protein>
<reference evidence="2" key="1">
    <citation type="submission" date="2023-10" db="EMBL/GenBank/DDBJ databases">
        <authorList>
            <person name="Hackl T."/>
        </authorList>
    </citation>
    <scope>NUCLEOTIDE SEQUENCE</scope>
</reference>
<feature type="signal peptide" evidence="1">
    <location>
        <begin position="1"/>
        <end position="22"/>
    </location>
</feature>
<proteinExistence type="predicted"/>
<evidence type="ECO:0000313" key="2">
    <source>
        <dbReference type="EMBL" id="CAJ2503997.1"/>
    </source>
</evidence>
<feature type="chain" id="PRO_5042611759" evidence="1">
    <location>
        <begin position="23"/>
        <end position="65"/>
    </location>
</feature>
<organism evidence="2 3">
    <name type="scientific">Anthostomella pinea</name>
    <dbReference type="NCBI Taxonomy" id="933095"/>
    <lineage>
        <taxon>Eukaryota</taxon>
        <taxon>Fungi</taxon>
        <taxon>Dikarya</taxon>
        <taxon>Ascomycota</taxon>
        <taxon>Pezizomycotina</taxon>
        <taxon>Sordariomycetes</taxon>
        <taxon>Xylariomycetidae</taxon>
        <taxon>Xylariales</taxon>
        <taxon>Xylariaceae</taxon>
        <taxon>Anthostomella</taxon>
    </lineage>
</organism>
<evidence type="ECO:0000313" key="3">
    <source>
        <dbReference type="Proteomes" id="UP001295740"/>
    </source>
</evidence>
<name>A0AAI8VAE4_9PEZI</name>
<dbReference type="EMBL" id="CAUWAG010000006">
    <property type="protein sequence ID" value="CAJ2503997.1"/>
    <property type="molecule type" value="Genomic_DNA"/>
</dbReference>
<sequence length="65" mass="6972">MKYASFLLSLALYMLQAKLSKADKILCAAADNSNSQGNLNAGGYCGAFEHAAEFVVKNDKLVVDE</sequence>
<accession>A0AAI8VAE4</accession>
<keyword evidence="3" id="KW-1185">Reference proteome</keyword>
<evidence type="ECO:0000256" key="1">
    <source>
        <dbReference type="SAM" id="SignalP"/>
    </source>
</evidence>
<dbReference type="AlphaFoldDB" id="A0AAI8VAE4"/>
<comment type="caution">
    <text evidence="2">The sequence shown here is derived from an EMBL/GenBank/DDBJ whole genome shotgun (WGS) entry which is preliminary data.</text>
</comment>